<dbReference type="InterPro" id="IPR051089">
    <property type="entry name" value="prtT"/>
</dbReference>
<dbReference type="AlphaFoldDB" id="A0A9P7N526"/>
<accession>A0A9P7N526</accession>
<sequence length="586" mass="64708">MNLAVSATAADEATRKRVATACEACRATKIRCQPSVQPGICKKHPHEAAPPGSSSIFSIDFAVQTRTEVDEGFGLLRDTHEQIMSKLFPEEESNEAGDGASSLSGPTFSGTPASSSTQSQSLYDRHTKPLFNLASAESLLLSFRSMLRHFPFMTLPRDTSIQHFAATKPFVLLAILSSASGSKTLQGHSLYDEEFRKVLGLKFVAEGERSMELLQGLLIYCAWYPFHLRPKNKQAYQYMRMAAELICDLGLDQEQYLGSLSGDSARPTDEQLGGIRTYLGLTYLVSMFLEIGKSKRMPNVPFTPWTAKCCRILELHALTDDDHMLVALGRTAGVAFQASQILEPSHGMLNDDERRIMLAVPLRLQISFMKIYLDGGRLLRAMARAPLPSDIHAWPAMPCSNESLRNCAIGLAALYGDMMSVDSCEFGHFTLAEWSSLILATILGMRLSFQVADCPEFDTQWARSQLKLDEFLAHMSHHRQPNPPDSNSSSGKADVLSASSMVMSLVRDKYHARLRTLETTSSPCPQHVIRCPMLDGSMDPYLPLWNASSLALDGRLDLTPASGPDAQSLLPLDDLWMTMTTEWAAN</sequence>
<evidence type="ECO:0008006" key="9">
    <source>
        <dbReference type="Google" id="ProtNLM"/>
    </source>
</evidence>
<comment type="subcellular location">
    <subcellularLocation>
        <location evidence="1">Nucleus</location>
    </subcellularLocation>
</comment>
<dbReference type="Proteomes" id="UP000748025">
    <property type="component" value="Unassembled WGS sequence"/>
</dbReference>
<dbReference type="EMBL" id="SRPW01003237">
    <property type="protein sequence ID" value="KAG5987711.1"/>
    <property type="molecule type" value="Genomic_DNA"/>
</dbReference>
<keyword evidence="4" id="KW-0804">Transcription</keyword>
<evidence type="ECO:0000256" key="1">
    <source>
        <dbReference type="ARBA" id="ARBA00004123"/>
    </source>
</evidence>
<organism evidence="7 8">
    <name type="scientific">Claviceps pusilla</name>
    <dbReference type="NCBI Taxonomy" id="123648"/>
    <lineage>
        <taxon>Eukaryota</taxon>
        <taxon>Fungi</taxon>
        <taxon>Dikarya</taxon>
        <taxon>Ascomycota</taxon>
        <taxon>Pezizomycotina</taxon>
        <taxon>Sordariomycetes</taxon>
        <taxon>Hypocreomycetidae</taxon>
        <taxon>Hypocreales</taxon>
        <taxon>Clavicipitaceae</taxon>
        <taxon>Claviceps</taxon>
    </lineage>
</organism>
<name>A0A9P7N526_9HYPO</name>
<feature type="region of interest" description="Disordered" evidence="6">
    <location>
        <begin position="90"/>
        <end position="121"/>
    </location>
</feature>
<keyword evidence="8" id="KW-1185">Reference proteome</keyword>
<evidence type="ECO:0000256" key="6">
    <source>
        <dbReference type="SAM" id="MobiDB-lite"/>
    </source>
</evidence>
<evidence type="ECO:0000256" key="5">
    <source>
        <dbReference type="ARBA" id="ARBA00023242"/>
    </source>
</evidence>
<proteinExistence type="predicted"/>
<dbReference type="PANTHER" id="PTHR31845:SF39">
    <property type="entry name" value="TRANSCRIPTION FACTOR PBCR-RELATED"/>
    <property type="match status" value="1"/>
</dbReference>
<evidence type="ECO:0000313" key="7">
    <source>
        <dbReference type="EMBL" id="KAG5987711.1"/>
    </source>
</evidence>
<reference evidence="7" key="1">
    <citation type="journal article" date="2020" name="bioRxiv">
        <title>Whole genome comparisons of ergot fungi reveals the divergence and evolution of species within the genus Claviceps are the result of varying mechanisms driving genome evolution and host range expansion.</title>
        <authorList>
            <person name="Wyka S.A."/>
            <person name="Mondo S.J."/>
            <person name="Liu M."/>
            <person name="Dettman J."/>
            <person name="Nalam V."/>
            <person name="Broders K.D."/>
        </authorList>
    </citation>
    <scope>NUCLEOTIDE SEQUENCE</scope>
    <source>
        <strain evidence="7">CCC 602</strain>
    </source>
</reference>
<dbReference type="PANTHER" id="PTHR31845">
    <property type="entry name" value="FINGER DOMAIN PROTEIN, PUTATIVE-RELATED"/>
    <property type="match status" value="1"/>
</dbReference>
<keyword evidence="5" id="KW-0539">Nucleus</keyword>
<keyword evidence="3" id="KW-0238">DNA-binding</keyword>
<evidence type="ECO:0000256" key="4">
    <source>
        <dbReference type="ARBA" id="ARBA00023163"/>
    </source>
</evidence>
<evidence type="ECO:0000256" key="2">
    <source>
        <dbReference type="ARBA" id="ARBA00023015"/>
    </source>
</evidence>
<feature type="compositionally biased region" description="Polar residues" evidence="6">
    <location>
        <begin position="101"/>
        <end position="121"/>
    </location>
</feature>
<comment type="caution">
    <text evidence="7">The sequence shown here is derived from an EMBL/GenBank/DDBJ whole genome shotgun (WGS) entry which is preliminary data.</text>
</comment>
<dbReference type="OrthoDB" id="5424793at2759"/>
<dbReference type="GO" id="GO:0005634">
    <property type="term" value="C:nucleus"/>
    <property type="evidence" value="ECO:0007669"/>
    <property type="project" value="UniProtKB-SubCell"/>
</dbReference>
<protein>
    <recommendedName>
        <fullName evidence="9">Zn(2)-C6 fungal-type domain-containing protein</fullName>
    </recommendedName>
</protein>
<keyword evidence="2" id="KW-0805">Transcription regulation</keyword>
<gene>
    <name evidence="7" type="ORF">E4U43_004970</name>
</gene>
<evidence type="ECO:0000313" key="8">
    <source>
        <dbReference type="Proteomes" id="UP000748025"/>
    </source>
</evidence>
<evidence type="ECO:0000256" key="3">
    <source>
        <dbReference type="ARBA" id="ARBA00023125"/>
    </source>
</evidence>
<dbReference type="GO" id="GO:0000981">
    <property type="term" value="F:DNA-binding transcription factor activity, RNA polymerase II-specific"/>
    <property type="evidence" value="ECO:0007669"/>
    <property type="project" value="TreeGrafter"/>
</dbReference>
<dbReference type="GO" id="GO:0000976">
    <property type="term" value="F:transcription cis-regulatory region binding"/>
    <property type="evidence" value="ECO:0007669"/>
    <property type="project" value="TreeGrafter"/>
</dbReference>